<keyword evidence="15" id="KW-1185">Reference proteome</keyword>
<keyword evidence="11 12" id="KW-0066">ATP synthesis</keyword>
<evidence type="ECO:0000256" key="10">
    <source>
        <dbReference type="ARBA" id="ARBA00023136"/>
    </source>
</evidence>
<evidence type="ECO:0000256" key="1">
    <source>
        <dbReference type="ARBA" id="ARBA00004141"/>
    </source>
</evidence>
<dbReference type="KEGG" id="cthi:THC_0515"/>
<keyword evidence="4 12" id="KW-1003">Cell membrane</keyword>
<feature type="transmembrane region" description="Helical" evidence="12">
    <location>
        <begin position="22"/>
        <end position="40"/>
    </location>
</feature>
<dbReference type="GO" id="GO:0046933">
    <property type="term" value="F:proton-transporting ATP synthase activity, rotational mechanism"/>
    <property type="evidence" value="ECO:0007669"/>
    <property type="project" value="UniProtKB-UniRule"/>
</dbReference>
<dbReference type="InterPro" id="IPR000568">
    <property type="entry name" value="ATP_synth_F0_asu"/>
</dbReference>
<organism evidence="14 15">
    <name type="scientific">Caldimicrobium thiodismutans</name>
    <dbReference type="NCBI Taxonomy" id="1653476"/>
    <lineage>
        <taxon>Bacteria</taxon>
        <taxon>Pseudomonadati</taxon>
        <taxon>Thermodesulfobacteriota</taxon>
        <taxon>Thermodesulfobacteria</taxon>
        <taxon>Thermodesulfobacteriales</taxon>
        <taxon>Thermodesulfobacteriaceae</taxon>
        <taxon>Caldimicrobium</taxon>
    </lineage>
</organism>
<dbReference type="AlphaFoldDB" id="A0A0U4W183"/>
<evidence type="ECO:0000256" key="13">
    <source>
        <dbReference type="RuleBase" id="RU000483"/>
    </source>
</evidence>
<evidence type="ECO:0000313" key="15">
    <source>
        <dbReference type="Proteomes" id="UP000068196"/>
    </source>
</evidence>
<keyword evidence="10 12" id="KW-0472">Membrane</keyword>
<dbReference type="STRING" id="1653476.THC_0515"/>
<dbReference type="PANTHER" id="PTHR42823:SF3">
    <property type="entry name" value="ATP SYNTHASE SUBUNIT A, CHLOROPLASTIC"/>
    <property type="match status" value="1"/>
</dbReference>
<dbReference type="SUPFAM" id="SSF81336">
    <property type="entry name" value="F1F0 ATP synthase subunit A"/>
    <property type="match status" value="1"/>
</dbReference>
<evidence type="ECO:0000256" key="4">
    <source>
        <dbReference type="ARBA" id="ARBA00022475"/>
    </source>
</evidence>
<reference evidence="15" key="2">
    <citation type="journal article" date="2016" name="Int. J. Syst. Evol. Microbiol.">
        <title>Caldimicrobium thiodismutans sp. nov., a sulfur-disproportionating bacterium isolated from a hot spring.</title>
        <authorList>
            <person name="Kojima H."/>
            <person name="Umezawa K."/>
            <person name="Fukui M."/>
        </authorList>
    </citation>
    <scope>NUCLEOTIDE SEQUENCE [LARGE SCALE GENOMIC DNA]</scope>
    <source>
        <strain evidence="15">TF1</strain>
    </source>
</reference>
<dbReference type="OrthoDB" id="9789241at2"/>
<feature type="transmembrane region" description="Helical" evidence="12">
    <location>
        <begin position="191"/>
        <end position="213"/>
    </location>
</feature>
<dbReference type="RefSeq" id="WP_082706246.1">
    <property type="nucleotide sequence ID" value="NZ_AP014945.1"/>
</dbReference>
<dbReference type="Proteomes" id="UP000068196">
    <property type="component" value="Chromosome"/>
</dbReference>
<dbReference type="Pfam" id="PF00119">
    <property type="entry name" value="ATP-synt_A"/>
    <property type="match status" value="1"/>
</dbReference>
<dbReference type="Gene3D" id="1.20.120.220">
    <property type="entry name" value="ATP synthase, F0 complex, subunit A"/>
    <property type="match status" value="1"/>
</dbReference>
<evidence type="ECO:0000256" key="2">
    <source>
        <dbReference type="ARBA" id="ARBA00006810"/>
    </source>
</evidence>
<dbReference type="EMBL" id="AP014945">
    <property type="protein sequence ID" value="BAU22909.1"/>
    <property type="molecule type" value="Genomic_DNA"/>
</dbReference>
<name>A0A0U4W183_9BACT</name>
<dbReference type="GO" id="GO:0005886">
    <property type="term" value="C:plasma membrane"/>
    <property type="evidence" value="ECO:0007669"/>
    <property type="project" value="UniProtKB-SubCell"/>
</dbReference>
<dbReference type="InterPro" id="IPR045082">
    <property type="entry name" value="ATP_syn_F0_a_bact/chloroplast"/>
</dbReference>
<evidence type="ECO:0000256" key="9">
    <source>
        <dbReference type="ARBA" id="ARBA00023065"/>
    </source>
</evidence>
<dbReference type="GO" id="GO:0045259">
    <property type="term" value="C:proton-transporting ATP synthase complex"/>
    <property type="evidence" value="ECO:0007669"/>
    <property type="project" value="UniProtKB-KW"/>
</dbReference>
<evidence type="ECO:0000256" key="8">
    <source>
        <dbReference type="ARBA" id="ARBA00022989"/>
    </source>
</evidence>
<evidence type="ECO:0000256" key="3">
    <source>
        <dbReference type="ARBA" id="ARBA00022448"/>
    </source>
</evidence>
<dbReference type="PROSITE" id="PS00449">
    <property type="entry name" value="ATPASE_A"/>
    <property type="match status" value="1"/>
</dbReference>
<feature type="transmembrane region" description="Helical" evidence="12">
    <location>
        <begin position="164"/>
        <end position="185"/>
    </location>
</feature>
<keyword evidence="7 12" id="KW-0375">Hydrogen ion transport</keyword>
<evidence type="ECO:0000313" key="14">
    <source>
        <dbReference type="EMBL" id="BAU22909.1"/>
    </source>
</evidence>
<evidence type="ECO:0000256" key="5">
    <source>
        <dbReference type="ARBA" id="ARBA00022547"/>
    </source>
</evidence>
<sequence>MIKSWGIFPEELIIGPVEIRDTVLITWSVMFILIGFSVLLRRKLSLYQPSRWQLLLEALMEGAEKLCQDILKKDYLRALPFLLTLWLFIGTCNLIGIIPGFYPPTSDLSTPLAFAFSAFLMRHFLGIQIKGFKGYLAHFFKPFFLFPLHLLAELTRSLALAVRLFGNILSGEIVALILLGIAGLILPIPFIFLHLILGVLQAYLFGILSLAFLSQAIEDNQNKEEI</sequence>
<feature type="transmembrane region" description="Helical" evidence="12">
    <location>
        <begin position="81"/>
        <end position="102"/>
    </location>
</feature>
<dbReference type="InterPro" id="IPR023011">
    <property type="entry name" value="ATP_synth_F0_asu_AS"/>
</dbReference>
<dbReference type="HAMAP" id="MF_01393">
    <property type="entry name" value="ATP_synth_a_bact"/>
    <property type="match status" value="1"/>
</dbReference>
<dbReference type="PATRIC" id="fig|1653476.3.peg.531"/>
<evidence type="ECO:0000256" key="11">
    <source>
        <dbReference type="ARBA" id="ARBA00023310"/>
    </source>
</evidence>
<comment type="function">
    <text evidence="12 13">Key component of the proton channel; it plays a direct role in the translocation of protons across the membrane.</text>
</comment>
<dbReference type="PANTHER" id="PTHR42823">
    <property type="entry name" value="ATP SYNTHASE SUBUNIT A, CHLOROPLASTIC"/>
    <property type="match status" value="1"/>
</dbReference>
<evidence type="ECO:0000256" key="7">
    <source>
        <dbReference type="ARBA" id="ARBA00022781"/>
    </source>
</evidence>
<keyword evidence="3 12" id="KW-0813">Transport</keyword>
<gene>
    <name evidence="12" type="primary">atpB</name>
    <name evidence="14" type="ORF">THC_0515</name>
</gene>
<evidence type="ECO:0000256" key="12">
    <source>
        <dbReference type="HAMAP-Rule" id="MF_01393"/>
    </source>
</evidence>
<keyword evidence="5 12" id="KW-0138">CF(0)</keyword>
<reference evidence="14 15" key="1">
    <citation type="journal article" date="2016" name="Int. J. Syst. Evol. Microbiol.">
        <title>Caldimicrobium thiodismutans sp. nov., a sulfur-disproportionating bacterium isolated from a hot spring, and emended description of the genus Caldimicrobium.</title>
        <authorList>
            <person name="Kojima H."/>
            <person name="Umezawa K."/>
            <person name="Fukui M."/>
        </authorList>
    </citation>
    <scope>NUCLEOTIDE SEQUENCE [LARGE SCALE GENOMIC DNA]</scope>
    <source>
        <strain evidence="14 15">TF1</strain>
    </source>
</reference>
<keyword evidence="9 12" id="KW-0406">Ion transport</keyword>
<dbReference type="PRINTS" id="PR00123">
    <property type="entry name" value="ATPASEA"/>
</dbReference>
<dbReference type="CDD" id="cd00310">
    <property type="entry name" value="ATP-synt_Fo_a_6"/>
    <property type="match status" value="1"/>
</dbReference>
<proteinExistence type="inferred from homology"/>
<keyword evidence="6 12" id="KW-0812">Transmembrane</keyword>
<comment type="similarity">
    <text evidence="2 12 13">Belongs to the ATPase A chain family.</text>
</comment>
<dbReference type="InterPro" id="IPR035908">
    <property type="entry name" value="F0_ATP_A_sf"/>
</dbReference>
<dbReference type="NCBIfam" id="TIGR01131">
    <property type="entry name" value="ATP_synt_6_or_A"/>
    <property type="match status" value="1"/>
</dbReference>
<comment type="subcellular location">
    <subcellularLocation>
        <location evidence="12 13">Cell membrane</location>
        <topology evidence="12 13">Multi-pass membrane protein</topology>
    </subcellularLocation>
    <subcellularLocation>
        <location evidence="1">Membrane</location>
        <topology evidence="1">Multi-pass membrane protein</topology>
    </subcellularLocation>
</comment>
<protein>
    <recommendedName>
        <fullName evidence="12 13">ATP synthase subunit a</fullName>
    </recommendedName>
    <alternativeName>
        <fullName evidence="12">ATP synthase F0 sector subunit a</fullName>
    </alternativeName>
    <alternativeName>
        <fullName evidence="12">F-ATPase subunit 6</fullName>
    </alternativeName>
</protein>
<evidence type="ECO:0000256" key="6">
    <source>
        <dbReference type="ARBA" id="ARBA00022692"/>
    </source>
</evidence>
<dbReference type="GO" id="GO:0042777">
    <property type="term" value="P:proton motive force-driven plasma membrane ATP synthesis"/>
    <property type="evidence" value="ECO:0007669"/>
    <property type="project" value="TreeGrafter"/>
</dbReference>
<accession>A0A0U4W183</accession>
<keyword evidence="8 12" id="KW-1133">Transmembrane helix</keyword>